<dbReference type="GO" id="GO:0008168">
    <property type="term" value="F:methyltransferase activity"/>
    <property type="evidence" value="ECO:0007669"/>
    <property type="project" value="UniProtKB-KW"/>
</dbReference>
<sequence length="201" mass="22543">MKPKDFFAEKANEYDNEQSRIQNVSTIAQTILNEVSFSKEMSIMDFGSGTGLLLFEIAPYVGKITAVDISSSMIAVLKSKREDIKCTLEIVQMDLTKETLDKKFDTIISSMTIHHIEDTLALFKKFHSLLKDNGTIAIADLDTEDGTFHTEDTGVFHCGFDRDNFVQMVKNAGFKDIKIQNASTIAKPTNHYSVFLITAKK</sequence>
<dbReference type="OrthoDB" id="529208at2"/>
<dbReference type="InterPro" id="IPR029063">
    <property type="entry name" value="SAM-dependent_MTases_sf"/>
</dbReference>
<evidence type="ECO:0000313" key="3">
    <source>
        <dbReference type="Proteomes" id="UP000318585"/>
    </source>
</evidence>
<dbReference type="PANTHER" id="PTHR43861:SF3">
    <property type="entry name" value="PUTATIVE (AFU_ORTHOLOGUE AFUA_2G14390)-RELATED"/>
    <property type="match status" value="1"/>
</dbReference>
<dbReference type="GO" id="GO:0032259">
    <property type="term" value="P:methylation"/>
    <property type="evidence" value="ECO:0007669"/>
    <property type="project" value="UniProtKB-KW"/>
</dbReference>
<comment type="caution">
    <text evidence="2">The sequence shown here is derived from an EMBL/GenBank/DDBJ whole genome shotgun (WGS) entry which is preliminary data.</text>
</comment>
<dbReference type="SUPFAM" id="SSF53335">
    <property type="entry name" value="S-adenosyl-L-methionine-dependent methyltransferases"/>
    <property type="match status" value="1"/>
</dbReference>
<dbReference type="Gene3D" id="3.40.50.150">
    <property type="entry name" value="Vaccinia Virus protein VP39"/>
    <property type="match status" value="1"/>
</dbReference>
<name>A0A553CJ73_9FLAO</name>
<evidence type="ECO:0000313" key="2">
    <source>
        <dbReference type="EMBL" id="TRX20545.1"/>
    </source>
</evidence>
<dbReference type="PANTHER" id="PTHR43861">
    <property type="entry name" value="TRANS-ACONITATE 2-METHYLTRANSFERASE-RELATED"/>
    <property type="match status" value="1"/>
</dbReference>
<dbReference type="EMBL" id="VJZR01000010">
    <property type="protein sequence ID" value="TRX20545.1"/>
    <property type="molecule type" value="Genomic_DNA"/>
</dbReference>
<evidence type="ECO:0000256" key="1">
    <source>
        <dbReference type="ARBA" id="ARBA00022679"/>
    </source>
</evidence>
<protein>
    <submittedName>
        <fullName evidence="2">Class I SAM-dependent methyltransferase</fullName>
    </submittedName>
</protein>
<gene>
    <name evidence="2" type="ORF">FNW17_11875</name>
</gene>
<keyword evidence="3" id="KW-1185">Reference proteome</keyword>
<dbReference type="RefSeq" id="WP_144071740.1">
    <property type="nucleotide sequence ID" value="NZ_VJZR01000010.1"/>
</dbReference>
<proteinExistence type="predicted"/>
<keyword evidence="1 2" id="KW-0808">Transferase</keyword>
<accession>A0A553CJ73</accession>
<keyword evidence="2" id="KW-0489">Methyltransferase</keyword>
<organism evidence="2 3">
    <name type="scientific">Flavobacterium franklandianum</name>
    <dbReference type="NCBI Taxonomy" id="2594430"/>
    <lineage>
        <taxon>Bacteria</taxon>
        <taxon>Pseudomonadati</taxon>
        <taxon>Bacteroidota</taxon>
        <taxon>Flavobacteriia</taxon>
        <taxon>Flavobacteriales</taxon>
        <taxon>Flavobacteriaceae</taxon>
        <taxon>Flavobacterium</taxon>
    </lineage>
</organism>
<dbReference type="CDD" id="cd02440">
    <property type="entry name" value="AdoMet_MTases"/>
    <property type="match status" value="1"/>
</dbReference>
<dbReference type="Pfam" id="PF13489">
    <property type="entry name" value="Methyltransf_23"/>
    <property type="match status" value="1"/>
</dbReference>
<dbReference type="Proteomes" id="UP000318585">
    <property type="component" value="Unassembled WGS sequence"/>
</dbReference>
<dbReference type="AlphaFoldDB" id="A0A553CJ73"/>
<reference evidence="2 3" key="1">
    <citation type="submission" date="2019-07" db="EMBL/GenBank/DDBJ databases">
        <title>Novel species of Flavobacterium.</title>
        <authorList>
            <person name="Liu Q."/>
            <person name="Xin Y.-H."/>
        </authorList>
    </citation>
    <scope>NUCLEOTIDE SEQUENCE [LARGE SCALE GENOMIC DNA]</scope>
    <source>
        <strain evidence="2 3">LB3P56</strain>
    </source>
</reference>